<gene>
    <name evidence="3" type="ORF">SAMN06265377_3145</name>
</gene>
<dbReference type="OrthoDB" id="596266at2"/>
<dbReference type="RefSeq" id="WP_097046765.1">
    <property type="nucleotide sequence ID" value="NZ_OBEH01000005.1"/>
</dbReference>
<dbReference type="Pfam" id="PF12991">
    <property type="entry name" value="DUF3875"/>
    <property type="match status" value="1"/>
</dbReference>
<accession>A0A285MXM3</accession>
<dbReference type="Proteomes" id="UP000219048">
    <property type="component" value="Unassembled WGS sequence"/>
</dbReference>
<evidence type="ECO:0000259" key="2">
    <source>
        <dbReference type="Pfam" id="PF19044"/>
    </source>
</evidence>
<dbReference type="PANTHER" id="PTHR38467">
    <property type="match status" value="1"/>
</dbReference>
<feature type="domain" description="TraG P-loop" evidence="2">
    <location>
        <begin position="416"/>
        <end position="836"/>
    </location>
</feature>
<feature type="domain" description="TraG N-terminal Bacteroidetes" evidence="1">
    <location>
        <begin position="2"/>
        <end position="51"/>
    </location>
</feature>
<name>A0A285MXM3_9FLAO</name>
<dbReference type="PANTHER" id="PTHR38467:SF1">
    <property type="entry name" value="CONJUGATIVE TRANSFER: ASSEMBLY"/>
    <property type="match status" value="1"/>
</dbReference>
<dbReference type="Gene3D" id="3.40.50.300">
    <property type="entry name" value="P-loop containing nucleotide triphosphate hydrolases"/>
    <property type="match status" value="2"/>
</dbReference>
<dbReference type="NCBIfam" id="TIGR03783">
    <property type="entry name" value="Bac_Flav_CT_G"/>
    <property type="match status" value="1"/>
</dbReference>
<dbReference type="InterPro" id="IPR053155">
    <property type="entry name" value="F-pilin_assembly_TraC"/>
</dbReference>
<dbReference type="Pfam" id="PF19044">
    <property type="entry name" value="P-loop_TraG"/>
    <property type="match status" value="1"/>
</dbReference>
<dbReference type="InterPro" id="IPR024451">
    <property type="entry name" value="TraG_N_Bacteroidetes"/>
</dbReference>
<evidence type="ECO:0000313" key="4">
    <source>
        <dbReference type="Proteomes" id="UP000219048"/>
    </source>
</evidence>
<keyword evidence="4" id="KW-1185">Reference proteome</keyword>
<dbReference type="EMBL" id="OBEH01000005">
    <property type="protein sequence ID" value="SNZ01307.1"/>
    <property type="molecule type" value="Genomic_DNA"/>
</dbReference>
<sequence length="853" mass="98755">MEKQIALWDAFPIYGYERRSLISKEKGFLTIPLELQLPEVFTLETVEYEALQELFFNVINILGPNTLLHKQDFFLQENYALLRERLEGDFLERSNEQHFEGRAILNGFHYLYISIVPKDYIKYSSRRANSFLSKSRDFYLNHTVPKEFVNSDLLMDFESKVESVNSLINSSGLIQSKIMDYKNLFSQNGLYSKYFSLSHANPGLPDVDFDNNSIWAGDKQAQFFTLENLEQFTKDHVAPNEFYGKFTTRYNLFPIGNLFSLGFKIPYEHIVNQYIYIPDQEKALKQLRKKAKRFVQFSSGKKDDSNAIYADQIYEYNRDILENHKESVFYHLNVLGFADRSVEHRHLCNNISSAFKKLKINVKENTIDRKNLFFGGVPGNAIGISSDMYMPMSSDMAASLLYFEGAYKDATKSVEGLRLVDRISGKPLSVSVYREPEEKNWIFNRGMLVASGSGGGKSYLTNHYIASELRQGGEAVIMEDGNSYDKITEVFGGVILQHDNEHPFTFNPFLLDTYDIIKTELGEKSLSESKLLYLVTLLKLITGDQDNTSPKSNAHEVEKTLFEILVTGYYEQMWGHENQDFKFDTFFEFCKTHLNALMEKHKIMRDVFDSNVFLFLLEKYHSEGPRGNLLNKEDKRITRLSEEKIVYFKLGKLIDNELLFPITALMIMEIFNKKIHDPSKLTINKILAVDEAWKALDRPELAGYFNSQSRMARKLGGQPIFISQKVDDFIASEIIKNAIVVNSHIKVFLDMRDFAKSFDKIQEIMGLGEKQKQLILSINKDLPENRKFREVAFCWMDKIKVYGVETSLAEKCIYETNPTESSRIQKLYKKNQNNWELTAKGYAYESSLKNKKS</sequence>
<proteinExistence type="predicted"/>
<dbReference type="InterPro" id="IPR043964">
    <property type="entry name" value="P-loop_TraG"/>
</dbReference>
<evidence type="ECO:0000259" key="1">
    <source>
        <dbReference type="Pfam" id="PF12991"/>
    </source>
</evidence>
<reference evidence="4" key="1">
    <citation type="submission" date="2017-09" db="EMBL/GenBank/DDBJ databases">
        <authorList>
            <person name="Varghese N."/>
            <person name="Submissions S."/>
        </authorList>
    </citation>
    <scope>NUCLEOTIDE SEQUENCE [LARGE SCALE GENOMIC DNA]</scope>
    <source>
        <strain evidence="4">DSM 25885</strain>
    </source>
</reference>
<dbReference type="InterPro" id="IPR027417">
    <property type="entry name" value="P-loop_NTPase"/>
</dbReference>
<organism evidence="3 4">
    <name type="scientific">Flagellimonas pacifica</name>
    <dbReference type="NCBI Taxonomy" id="1247520"/>
    <lineage>
        <taxon>Bacteria</taxon>
        <taxon>Pseudomonadati</taxon>
        <taxon>Bacteroidota</taxon>
        <taxon>Flavobacteriia</taxon>
        <taxon>Flavobacteriales</taxon>
        <taxon>Flavobacteriaceae</taxon>
        <taxon>Flagellimonas</taxon>
    </lineage>
</organism>
<dbReference type="InterPro" id="IPR022509">
    <property type="entry name" value="Conjugation_ATPase_TraG"/>
</dbReference>
<dbReference type="SUPFAM" id="SSF52540">
    <property type="entry name" value="P-loop containing nucleoside triphosphate hydrolases"/>
    <property type="match status" value="1"/>
</dbReference>
<dbReference type="AlphaFoldDB" id="A0A285MXM3"/>
<protein>
    <submittedName>
        <fullName evidence="3">Bacteroides conjugation system ATPase, TraG family</fullName>
    </submittedName>
</protein>
<evidence type="ECO:0000313" key="3">
    <source>
        <dbReference type="EMBL" id="SNZ01307.1"/>
    </source>
</evidence>